<accession>W1NY83</accession>
<proteinExistence type="predicted"/>
<dbReference type="AlphaFoldDB" id="W1NY83"/>
<evidence type="ECO:0000313" key="1">
    <source>
        <dbReference type="EMBL" id="ERN00613.1"/>
    </source>
</evidence>
<sequence length="92" mass="10147">MEIEGWFGWVQEEENTFDPDCALVVNVEADLLIAIPQEVALPLLLSDSGASPVPHDVDKEEPQVAMIVNDMGMDLNVPIGVFMQELKAKKQP</sequence>
<reference evidence="2" key="1">
    <citation type="journal article" date="2013" name="Science">
        <title>The Amborella genome and the evolution of flowering plants.</title>
        <authorList>
            <consortium name="Amborella Genome Project"/>
        </authorList>
    </citation>
    <scope>NUCLEOTIDE SEQUENCE [LARGE SCALE GENOMIC DNA]</scope>
</reference>
<organism evidence="1 2">
    <name type="scientific">Amborella trichopoda</name>
    <dbReference type="NCBI Taxonomy" id="13333"/>
    <lineage>
        <taxon>Eukaryota</taxon>
        <taxon>Viridiplantae</taxon>
        <taxon>Streptophyta</taxon>
        <taxon>Embryophyta</taxon>
        <taxon>Tracheophyta</taxon>
        <taxon>Spermatophyta</taxon>
        <taxon>Magnoliopsida</taxon>
        <taxon>Amborellales</taxon>
        <taxon>Amborellaceae</taxon>
        <taxon>Amborella</taxon>
    </lineage>
</organism>
<dbReference type="Gramene" id="ERN00613">
    <property type="protein sequence ID" value="ERN00613"/>
    <property type="gene ID" value="AMTR_s00091p00100240"/>
</dbReference>
<name>W1NY83_AMBTC</name>
<dbReference type="HOGENOM" id="CLU_2416253_0_0_1"/>
<dbReference type="Proteomes" id="UP000017836">
    <property type="component" value="Unassembled WGS sequence"/>
</dbReference>
<keyword evidence="2" id="KW-1185">Reference proteome</keyword>
<protein>
    <submittedName>
        <fullName evidence="1">Uncharacterized protein</fullName>
    </submittedName>
</protein>
<gene>
    <name evidence="1" type="ORF">AMTR_s00091p00100240</name>
</gene>
<dbReference type="EMBL" id="KI394855">
    <property type="protein sequence ID" value="ERN00613.1"/>
    <property type="molecule type" value="Genomic_DNA"/>
</dbReference>
<evidence type="ECO:0000313" key="2">
    <source>
        <dbReference type="Proteomes" id="UP000017836"/>
    </source>
</evidence>